<protein>
    <submittedName>
        <fullName evidence="1">Uncharacterized protein</fullName>
    </submittedName>
</protein>
<reference evidence="1 2" key="1">
    <citation type="submission" date="2018-07" db="EMBL/GenBank/DDBJ databases">
        <title>Comparative genomics of the Candidatus Parilichlamydiaceae reveals evidence of convergent evolution and genome reduction in the phylum Chlamydiae.</title>
        <authorList>
            <person name="Taylor-Brown A."/>
            <person name="Polkinghorne A."/>
        </authorList>
    </citation>
    <scope>NUCLEOTIDE SEQUENCE [LARGE SCALE GENOMIC DNA]</scope>
    <source>
        <strain evidence="1 2">Hat2</strain>
    </source>
</reference>
<accession>A0A369KHD9</accession>
<comment type="caution">
    <text evidence="1">The sequence shown here is derived from an EMBL/GenBank/DDBJ whole genome shotgun (WGS) entry which is preliminary data.</text>
</comment>
<gene>
    <name evidence="1" type="ORF">HAT2_00693</name>
</gene>
<dbReference type="EMBL" id="QQBG01000026">
    <property type="protein sequence ID" value="RDB31213.1"/>
    <property type="molecule type" value="Genomic_DNA"/>
</dbReference>
<proteinExistence type="predicted"/>
<dbReference type="AlphaFoldDB" id="A0A369KHD9"/>
<dbReference type="Proteomes" id="UP000253816">
    <property type="component" value="Unassembled WGS sequence"/>
</dbReference>
<sequence>MIQTEKGSQSCAIYLRVVSDWVTACLQEISIFLELGACLNNEY</sequence>
<evidence type="ECO:0000313" key="1">
    <source>
        <dbReference type="EMBL" id="RDB31213.1"/>
    </source>
</evidence>
<keyword evidence="2" id="KW-1185">Reference proteome</keyword>
<evidence type="ECO:0000313" key="2">
    <source>
        <dbReference type="Proteomes" id="UP000253816"/>
    </source>
</evidence>
<organism evidence="1 2">
    <name type="scientific">Candidatus Similichlamydia laticola</name>
    <dbReference type="NCBI Taxonomy" id="2170265"/>
    <lineage>
        <taxon>Bacteria</taxon>
        <taxon>Pseudomonadati</taxon>
        <taxon>Chlamydiota</taxon>
        <taxon>Chlamydiia</taxon>
        <taxon>Parachlamydiales</taxon>
        <taxon>Candidatus Parilichlamydiaceae</taxon>
        <taxon>Candidatus Similichlamydia</taxon>
    </lineage>
</organism>
<name>A0A369KHD9_9BACT</name>